<organism evidence="3 4">
    <name type="scientific">Gluconobacter roseus NBRC 3990</name>
    <dbReference type="NCBI Taxonomy" id="1307950"/>
    <lineage>
        <taxon>Bacteria</taxon>
        <taxon>Pseudomonadati</taxon>
        <taxon>Pseudomonadota</taxon>
        <taxon>Alphaproteobacteria</taxon>
        <taxon>Acetobacterales</taxon>
        <taxon>Acetobacteraceae</taxon>
        <taxon>Gluconobacter</taxon>
    </lineage>
</organism>
<protein>
    <recommendedName>
        <fullName evidence="2">HNH nuclease domain-containing protein</fullName>
    </recommendedName>
</protein>
<evidence type="ECO:0000313" key="4">
    <source>
        <dbReference type="Proteomes" id="UP000320772"/>
    </source>
</evidence>
<dbReference type="SUPFAM" id="SSF54060">
    <property type="entry name" value="His-Me finger endonucleases"/>
    <property type="match status" value="1"/>
</dbReference>
<feature type="compositionally biased region" description="Polar residues" evidence="1">
    <location>
        <begin position="1"/>
        <end position="12"/>
    </location>
</feature>
<reference evidence="3 4" key="1">
    <citation type="submission" date="2019-06" db="EMBL/GenBank/DDBJ databases">
        <title>Whole genome shotgun sequence of Gluconobacter roseus NBRC 3990.</title>
        <authorList>
            <person name="Hosoyama A."/>
            <person name="Uohara A."/>
            <person name="Ohji S."/>
            <person name="Ichikawa N."/>
        </authorList>
    </citation>
    <scope>NUCLEOTIDE SEQUENCE [LARGE SCALE GENOMIC DNA]</scope>
    <source>
        <strain evidence="3 4">NBRC 3990</strain>
    </source>
</reference>
<evidence type="ECO:0000313" key="3">
    <source>
        <dbReference type="EMBL" id="GEB04605.1"/>
    </source>
</evidence>
<dbReference type="Gene3D" id="3.90.75.20">
    <property type="match status" value="1"/>
</dbReference>
<evidence type="ECO:0000259" key="2">
    <source>
        <dbReference type="Pfam" id="PF13392"/>
    </source>
</evidence>
<feature type="region of interest" description="Disordered" evidence="1">
    <location>
        <begin position="1"/>
        <end position="25"/>
    </location>
</feature>
<feature type="domain" description="HNH nuclease" evidence="2">
    <location>
        <begin position="80"/>
        <end position="124"/>
    </location>
</feature>
<dbReference type="InterPro" id="IPR044925">
    <property type="entry name" value="His-Me_finger_sf"/>
</dbReference>
<gene>
    <name evidence="3" type="ORF">GRO01_21810</name>
</gene>
<dbReference type="EMBL" id="BJLY01000004">
    <property type="protein sequence ID" value="GEB04605.1"/>
    <property type="molecule type" value="Genomic_DNA"/>
</dbReference>
<name>A0A4Y3M7T2_9PROT</name>
<comment type="caution">
    <text evidence="3">The sequence shown here is derived from an EMBL/GenBank/DDBJ whole genome shotgun (WGS) entry which is preliminary data.</text>
</comment>
<dbReference type="Proteomes" id="UP000320772">
    <property type="component" value="Unassembled WGS sequence"/>
</dbReference>
<dbReference type="Pfam" id="PF13392">
    <property type="entry name" value="HNH_3"/>
    <property type="match status" value="1"/>
</dbReference>
<keyword evidence="4" id="KW-1185">Reference proteome</keyword>
<accession>A0A4Y3M7T2</accession>
<dbReference type="InterPro" id="IPR003615">
    <property type="entry name" value="HNH_nuc"/>
</dbReference>
<dbReference type="AlphaFoldDB" id="A0A4Y3M7T2"/>
<sequence length="190" mass="20930">MNPNVHSSNTPIQGPGASAASTKKSAPMIERLMARVDREGPIHPTEPEKGRCWISSHRKVGNGYPQICGPRSDGSRAQQYTHRVMWEHLNGSIPADRVVMHTCDNRACCNPDHLRLGTQADNVRDMMVKGRSRYAKPMSFTEIGHIQALKAIGTPVAQIAKQMGRDLNTVRKAVRKAANPDQPDLFGFPA</sequence>
<evidence type="ECO:0000256" key="1">
    <source>
        <dbReference type="SAM" id="MobiDB-lite"/>
    </source>
</evidence>
<proteinExistence type="predicted"/>